<accession>A0A9X3XLX9</accession>
<dbReference type="RefSeq" id="WP_271824669.1">
    <property type="nucleotide sequence ID" value="NZ_JAMRYU010000019.1"/>
</dbReference>
<evidence type="ECO:0008006" key="3">
    <source>
        <dbReference type="Google" id="ProtNLM"/>
    </source>
</evidence>
<keyword evidence="2" id="KW-1185">Reference proteome</keyword>
<name>A0A9X3XLX9_9CLOT</name>
<dbReference type="Proteomes" id="UP001141183">
    <property type="component" value="Unassembled WGS sequence"/>
</dbReference>
<organism evidence="1 2">
    <name type="scientific">Clostridium tertium</name>
    <dbReference type="NCBI Taxonomy" id="1559"/>
    <lineage>
        <taxon>Bacteria</taxon>
        <taxon>Bacillati</taxon>
        <taxon>Bacillota</taxon>
        <taxon>Clostridia</taxon>
        <taxon>Eubacteriales</taxon>
        <taxon>Clostridiaceae</taxon>
        <taxon>Clostridium</taxon>
    </lineage>
</organism>
<protein>
    <recommendedName>
        <fullName evidence="3">Multicopper oxidase</fullName>
    </recommendedName>
</protein>
<evidence type="ECO:0000313" key="2">
    <source>
        <dbReference type="Proteomes" id="UP001141183"/>
    </source>
</evidence>
<dbReference type="AlphaFoldDB" id="A0A9X3XLX9"/>
<evidence type="ECO:0000313" key="1">
    <source>
        <dbReference type="EMBL" id="MDC4241770.1"/>
    </source>
</evidence>
<reference evidence="1" key="1">
    <citation type="submission" date="2022-05" db="EMBL/GenBank/DDBJ databases">
        <title>Draft genome sequence of Clostridium tertium strain CP3 isolated from Peru.</title>
        <authorList>
            <person name="Hurtado R."/>
            <person name="Lima L."/>
            <person name="Sousa T."/>
            <person name="Jaiswal A.K."/>
            <person name="Tiwari S."/>
            <person name="Maturrano L."/>
            <person name="Brenig B."/>
            <person name="Azevedo V."/>
        </authorList>
    </citation>
    <scope>NUCLEOTIDE SEQUENCE</scope>
    <source>
        <strain evidence="1">CP3</strain>
    </source>
</reference>
<comment type="caution">
    <text evidence="1">The sequence shown here is derived from an EMBL/GenBank/DDBJ whole genome shotgun (WGS) entry which is preliminary data.</text>
</comment>
<proteinExistence type="predicted"/>
<sequence length="55" mass="6379">MHCHMPHHVTNNAAPGAGGMFTAVNYINNITEFYLNNYCHIYYFVKSNNLYNHCL</sequence>
<dbReference type="EMBL" id="JAMRYU010000019">
    <property type="protein sequence ID" value="MDC4241770.1"/>
    <property type="molecule type" value="Genomic_DNA"/>
</dbReference>
<gene>
    <name evidence="1" type="ORF">NE398_16665</name>
</gene>